<accession>A0A4C1ZFU9</accession>
<keyword evidence="3" id="KW-1185">Reference proteome</keyword>
<proteinExistence type="predicted"/>
<evidence type="ECO:0000313" key="3">
    <source>
        <dbReference type="Proteomes" id="UP000299102"/>
    </source>
</evidence>
<evidence type="ECO:0000313" key="2">
    <source>
        <dbReference type="EMBL" id="GBP86292.1"/>
    </source>
</evidence>
<organism evidence="2 3">
    <name type="scientific">Eumeta variegata</name>
    <name type="common">Bagworm moth</name>
    <name type="synonym">Eumeta japonica</name>
    <dbReference type="NCBI Taxonomy" id="151549"/>
    <lineage>
        <taxon>Eukaryota</taxon>
        <taxon>Metazoa</taxon>
        <taxon>Ecdysozoa</taxon>
        <taxon>Arthropoda</taxon>
        <taxon>Hexapoda</taxon>
        <taxon>Insecta</taxon>
        <taxon>Pterygota</taxon>
        <taxon>Neoptera</taxon>
        <taxon>Endopterygota</taxon>
        <taxon>Lepidoptera</taxon>
        <taxon>Glossata</taxon>
        <taxon>Ditrysia</taxon>
        <taxon>Tineoidea</taxon>
        <taxon>Psychidae</taxon>
        <taxon>Oiketicinae</taxon>
        <taxon>Eumeta</taxon>
    </lineage>
</organism>
<comment type="caution">
    <text evidence="2">The sequence shown here is derived from an EMBL/GenBank/DDBJ whole genome shotgun (WGS) entry which is preliminary data.</text>
</comment>
<reference evidence="2 3" key="1">
    <citation type="journal article" date="2019" name="Commun. Biol.">
        <title>The bagworm genome reveals a unique fibroin gene that provides high tensile strength.</title>
        <authorList>
            <person name="Kono N."/>
            <person name="Nakamura H."/>
            <person name="Ohtoshi R."/>
            <person name="Tomita M."/>
            <person name="Numata K."/>
            <person name="Arakawa K."/>
        </authorList>
    </citation>
    <scope>NUCLEOTIDE SEQUENCE [LARGE SCALE GENOMIC DNA]</scope>
</reference>
<evidence type="ECO:0000256" key="1">
    <source>
        <dbReference type="SAM" id="MobiDB-lite"/>
    </source>
</evidence>
<dbReference type="Proteomes" id="UP000299102">
    <property type="component" value="Unassembled WGS sequence"/>
</dbReference>
<dbReference type="AlphaFoldDB" id="A0A4C1ZFU9"/>
<feature type="region of interest" description="Disordered" evidence="1">
    <location>
        <begin position="1"/>
        <end position="24"/>
    </location>
</feature>
<protein>
    <submittedName>
        <fullName evidence="2">Uncharacterized protein</fullName>
    </submittedName>
</protein>
<gene>
    <name evidence="2" type="ORF">EVAR_91696_1</name>
</gene>
<dbReference type="OrthoDB" id="10065625at2759"/>
<dbReference type="EMBL" id="BGZK01001784">
    <property type="protein sequence ID" value="GBP86292.1"/>
    <property type="molecule type" value="Genomic_DNA"/>
</dbReference>
<name>A0A4C1ZFU9_EUMVA</name>
<sequence length="155" mass="18163">MMQERMWKENCTETAPKEGDGGHEQSIQWDIENWSLPEAWKGGKVITISKPRKDPRNPEWEEDVTLALYAYDNAYFTSAHRAELAAKRIQRVFNLLSEWLDRCRKAVDVSKMASLLIGRQRNMPNQLRLREQDVKWKSCVRYLGTHIDCSLHMIA</sequence>
<feature type="compositionally biased region" description="Basic and acidic residues" evidence="1">
    <location>
        <begin position="1"/>
        <end position="23"/>
    </location>
</feature>